<dbReference type="AlphaFoldDB" id="A0A2T9YJS3"/>
<keyword evidence="1" id="KW-0732">Signal</keyword>
<evidence type="ECO:0000256" key="1">
    <source>
        <dbReference type="SAM" id="SignalP"/>
    </source>
</evidence>
<sequence length="72" mass="7694">MNFKALSIVFGLLAVSVYSETCTDGISKCVKLSGEGQDYRECVGGSFVDKKCNGEEKCFNSGDTSAILVIDD</sequence>
<proteinExistence type="predicted"/>
<evidence type="ECO:0008006" key="4">
    <source>
        <dbReference type="Google" id="ProtNLM"/>
    </source>
</evidence>
<organism evidence="2 3">
    <name type="scientific">Smittium simulii</name>
    <dbReference type="NCBI Taxonomy" id="133385"/>
    <lineage>
        <taxon>Eukaryota</taxon>
        <taxon>Fungi</taxon>
        <taxon>Fungi incertae sedis</taxon>
        <taxon>Zoopagomycota</taxon>
        <taxon>Kickxellomycotina</taxon>
        <taxon>Harpellomycetes</taxon>
        <taxon>Harpellales</taxon>
        <taxon>Legeriomycetaceae</taxon>
        <taxon>Smittium</taxon>
    </lineage>
</organism>
<comment type="caution">
    <text evidence="2">The sequence shown here is derived from an EMBL/GenBank/DDBJ whole genome shotgun (WGS) entry which is preliminary data.</text>
</comment>
<accession>A0A2T9YJS3</accession>
<keyword evidence="3" id="KW-1185">Reference proteome</keyword>
<name>A0A2T9YJS3_9FUNG</name>
<dbReference type="EMBL" id="MBFR01000156">
    <property type="protein sequence ID" value="PVU92590.1"/>
    <property type="molecule type" value="Genomic_DNA"/>
</dbReference>
<evidence type="ECO:0000313" key="2">
    <source>
        <dbReference type="EMBL" id="PVU92590.1"/>
    </source>
</evidence>
<protein>
    <recommendedName>
        <fullName evidence="4">Extracellular membrane protein CFEM domain-containing protein</fullName>
    </recommendedName>
</protein>
<feature type="chain" id="PRO_5015724961" description="Extracellular membrane protein CFEM domain-containing protein" evidence="1">
    <location>
        <begin position="20"/>
        <end position="72"/>
    </location>
</feature>
<dbReference type="OrthoDB" id="10450213at2759"/>
<gene>
    <name evidence="2" type="ORF">BB561_003729</name>
</gene>
<evidence type="ECO:0000313" key="3">
    <source>
        <dbReference type="Proteomes" id="UP000245383"/>
    </source>
</evidence>
<dbReference type="Proteomes" id="UP000245383">
    <property type="component" value="Unassembled WGS sequence"/>
</dbReference>
<reference evidence="2 3" key="1">
    <citation type="journal article" date="2018" name="MBio">
        <title>Comparative Genomics Reveals the Core Gene Toolbox for the Fungus-Insect Symbiosis.</title>
        <authorList>
            <person name="Wang Y."/>
            <person name="Stata M."/>
            <person name="Wang W."/>
            <person name="Stajich J.E."/>
            <person name="White M.M."/>
            <person name="Moncalvo J.M."/>
        </authorList>
    </citation>
    <scope>NUCLEOTIDE SEQUENCE [LARGE SCALE GENOMIC DNA]</scope>
    <source>
        <strain evidence="2 3">SWE-8-4</strain>
    </source>
</reference>
<feature type="signal peptide" evidence="1">
    <location>
        <begin position="1"/>
        <end position="19"/>
    </location>
</feature>